<keyword evidence="3" id="KW-0378">Hydrolase</keyword>
<dbReference type="RefSeq" id="WP_054920953.1">
    <property type="nucleotide sequence ID" value="NZ_JACFYJ010000168.1"/>
</dbReference>
<dbReference type="InterPro" id="IPR023485">
    <property type="entry name" value="Ptyr_pPase"/>
</dbReference>
<name>A0ABU8J5E6_9BURK</name>
<protein>
    <recommendedName>
        <fullName evidence="2">protein-tyrosine-phosphatase</fullName>
        <ecNumber evidence="2">3.1.3.48</ecNumber>
    </recommendedName>
</protein>
<reference evidence="7 8" key="1">
    <citation type="journal article" date="2022" name="Arch. Microbiol.">
        <title>Paraburkholderia bengalensis sp. nov. isolated from roots of Oryza sativa, IR64.</title>
        <authorList>
            <person name="Nag P."/>
            <person name="Mondal N."/>
            <person name="Sarkar J."/>
            <person name="Das S."/>
        </authorList>
    </citation>
    <scope>NUCLEOTIDE SEQUENCE [LARGE SCALE GENOMIC DNA]</scope>
    <source>
        <strain evidence="7 8">IR64_4_BI</strain>
    </source>
</reference>
<evidence type="ECO:0000256" key="4">
    <source>
        <dbReference type="ARBA" id="ARBA00022912"/>
    </source>
</evidence>
<comment type="similarity">
    <text evidence="1">Belongs to the low molecular weight phosphotyrosine protein phosphatase family.</text>
</comment>
<dbReference type="EMBL" id="JACFYJ010000168">
    <property type="protein sequence ID" value="MEI6003213.1"/>
    <property type="molecule type" value="Genomic_DNA"/>
</dbReference>
<keyword evidence="4" id="KW-0904">Protein phosphatase</keyword>
<dbReference type="InterPro" id="IPR036196">
    <property type="entry name" value="Ptyr_pPase_sf"/>
</dbReference>
<evidence type="ECO:0000313" key="7">
    <source>
        <dbReference type="EMBL" id="MEI6003213.1"/>
    </source>
</evidence>
<dbReference type="Pfam" id="PF01451">
    <property type="entry name" value="LMWPc"/>
    <property type="match status" value="1"/>
</dbReference>
<proteinExistence type="inferred from homology"/>
<accession>A0ABU8J5E6</accession>
<dbReference type="PANTHER" id="PTHR11717:SF31">
    <property type="entry name" value="LOW MOLECULAR WEIGHT PROTEIN-TYROSINE-PHOSPHATASE ETP-RELATED"/>
    <property type="match status" value="1"/>
</dbReference>
<dbReference type="EC" id="3.1.3.48" evidence="2"/>
<feature type="domain" description="Phosphotyrosine protein phosphatase I" evidence="6">
    <location>
        <begin position="3"/>
        <end position="145"/>
    </location>
</feature>
<evidence type="ECO:0000256" key="5">
    <source>
        <dbReference type="ARBA" id="ARBA00051722"/>
    </source>
</evidence>
<comment type="caution">
    <text evidence="7">The sequence shown here is derived from an EMBL/GenBank/DDBJ whole genome shotgun (WGS) entry which is preliminary data.</text>
</comment>
<dbReference type="PANTHER" id="PTHR11717">
    <property type="entry name" value="LOW MOLECULAR WEIGHT PROTEIN TYROSINE PHOSPHATASE"/>
    <property type="match status" value="1"/>
</dbReference>
<comment type="catalytic activity">
    <reaction evidence="5">
        <text>O-phospho-L-tyrosyl-[protein] + H2O = L-tyrosyl-[protein] + phosphate</text>
        <dbReference type="Rhea" id="RHEA:10684"/>
        <dbReference type="Rhea" id="RHEA-COMP:10136"/>
        <dbReference type="Rhea" id="RHEA-COMP:20101"/>
        <dbReference type="ChEBI" id="CHEBI:15377"/>
        <dbReference type="ChEBI" id="CHEBI:43474"/>
        <dbReference type="ChEBI" id="CHEBI:46858"/>
        <dbReference type="ChEBI" id="CHEBI:61978"/>
        <dbReference type="EC" id="3.1.3.48"/>
    </reaction>
</comment>
<dbReference type="SUPFAM" id="SSF52788">
    <property type="entry name" value="Phosphotyrosine protein phosphatases I"/>
    <property type="match status" value="1"/>
</dbReference>
<evidence type="ECO:0000256" key="3">
    <source>
        <dbReference type="ARBA" id="ARBA00022801"/>
    </source>
</evidence>
<evidence type="ECO:0000313" key="8">
    <source>
        <dbReference type="Proteomes" id="UP001386437"/>
    </source>
</evidence>
<dbReference type="PRINTS" id="PR00719">
    <property type="entry name" value="LMWPTPASE"/>
</dbReference>
<dbReference type="InterPro" id="IPR017867">
    <property type="entry name" value="Tyr_phospatase_low_mol_wt"/>
</dbReference>
<dbReference type="InterPro" id="IPR050438">
    <property type="entry name" value="LMW_PTPase"/>
</dbReference>
<keyword evidence="8" id="KW-1185">Reference proteome</keyword>
<evidence type="ECO:0000259" key="6">
    <source>
        <dbReference type="SMART" id="SM00226"/>
    </source>
</evidence>
<dbReference type="Proteomes" id="UP001386437">
    <property type="component" value="Unassembled WGS sequence"/>
</dbReference>
<evidence type="ECO:0000256" key="1">
    <source>
        <dbReference type="ARBA" id="ARBA00011063"/>
    </source>
</evidence>
<dbReference type="SMART" id="SM00226">
    <property type="entry name" value="LMWPc"/>
    <property type="match status" value="1"/>
</dbReference>
<gene>
    <name evidence="7" type="ORF">H3V53_40890</name>
</gene>
<dbReference type="Gene3D" id="3.40.50.2300">
    <property type="match status" value="1"/>
</dbReference>
<organism evidence="7 8">
    <name type="scientific">Paraburkholderia bengalensis</name>
    <dbReference type="NCBI Taxonomy" id="2747562"/>
    <lineage>
        <taxon>Bacteria</taxon>
        <taxon>Pseudomonadati</taxon>
        <taxon>Pseudomonadota</taxon>
        <taxon>Betaproteobacteria</taxon>
        <taxon>Burkholderiales</taxon>
        <taxon>Burkholderiaceae</taxon>
        <taxon>Paraburkholderia</taxon>
    </lineage>
</organism>
<sequence>MFSNVLIVCHANICRSPAAEVIFKSLHPRISCKPVSYHSAGVRAFEGMGMDAVMKNLLVERGLPVAPHRSRRLNISMVREADLILVAARNQIGQVEALDRTARGKVFTLGNWEEIDVVDPHGKSESSYRASLILIERLAAGWIERIC</sequence>
<evidence type="ECO:0000256" key="2">
    <source>
        <dbReference type="ARBA" id="ARBA00013064"/>
    </source>
</evidence>